<comment type="subcellular location">
    <subcellularLocation>
        <location evidence="1">Membrane</location>
    </subcellularLocation>
</comment>
<evidence type="ECO:0000256" key="3">
    <source>
        <dbReference type="ARBA" id="ARBA00022989"/>
    </source>
</evidence>
<feature type="transmembrane region" description="Helical" evidence="5">
    <location>
        <begin position="126"/>
        <end position="146"/>
    </location>
</feature>
<reference evidence="7 8" key="1">
    <citation type="journal article" date="2021" name="Elife">
        <title>Chloroplast acquisition without the gene transfer in kleptoplastic sea slugs, Plakobranchus ocellatus.</title>
        <authorList>
            <person name="Maeda T."/>
            <person name="Takahashi S."/>
            <person name="Yoshida T."/>
            <person name="Shimamura S."/>
            <person name="Takaki Y."/>
            <person name="Nagai Y."/>
            <person name="Toyoda A."/>
            <person name="Suzuki Y."/>
            <person name="Arimoto A."/>
            <person name="Ishii H."/>
            <person name="Satoh N."/>
            <person name="Nishiyama T."/>
            <person name="Hasebe M."/>
            <person name="Maruyama T."/>
            <person name="Minagawa J."/>
            <person name="Obokata J."/>
            <person name="Shigenobu S."/>
        </authorList>
    </citation>
    <scope>NUCLEOTIDE SEQUENCE [LARGE SCALE GENOMIC DNA]</scope>
</reference>
<keyword evidence="2 5" id="KW-0812">Transmembrane</keyword>
<keyword evidence="3 5" id="KW-1133">Transmembrane helix</keyword>
<dbReference type="PANTHER" id="PTHR46641">
    <property type="entry name" value="FMRFAMIDE RECEPTOR-RELATED"/>
    <property type="match status" value="1"/>
</dbReference>
<keyword evidence="4 5" id="KW-0472">Membrane</keyword>
<keyword evidence="8" id="KW-1185">Reference proteome</keyword>
<protein>
    <submittedName>
        <fullName evidence="7">FMRFamide receptor</fullName>
    </submittedName>
</protein>
<dbReference type="EMBL" id="BLXT01007882">
    <property type="protein sequence ID" value="GFO43333.1"/>
    <property type="molecule type" value="Genomic_DNA"/>
</dbReference>
<comment type="caution">
    <text evidence="7">The sequence shown here is derived from an EMBL/GenBank/DDBJ whole genome shotgun (WGS) entry which is preliminary data.</text>
</comment>
<sequence>MSTYTEFSNSCPSLEDDYGLKMMVTSLVSKTLECCALRYIVVCHPLRARAFCQQRRAKLIIIGTVFVFTLVNFHMLFSTAIVEVEENRPKTNLPKTSGSTFVRQMTCGPRPGYGFLVNVVWPWVDAILYGLGPFILISILNSVIIIKVSSFRF</sequence>
<dbReference type="InterPro" id="IPR052954">
    <property type="entry name" value="GPCR-Ligand_Int"/>
</dbReference>
<evidence type="ECO:0000256" key="5">
    <source>
        <dbReference type="SAM" id="Phobius"/>
    </source>
</evidence>
<dbReference type="PROSITE" id="PS50262">
    <property type="entry name" value="G_PROTEIN_RECEP_F1_2"/>
    <property type="match status" value="1"/>
</dbReference>
<dbReference type="Proteomes" id="UP000735302">
    <property type="component" value="Unassembled WGS sequence"/>
</dbReference>
<evidence type="ECO:0000313" key="7">
    <source>
        <dbReference type="EMBL" id="GFO43333.1"/>
    </source>
</evidence>
<feature type="transmembrane region" description="Helical" evidence="5">
    <location>
        <begin position="59"/>
        <end position="82"/>
    </location>
</feature>
<evidence type="ECO:0000256" key="1">
    <source>
        <dbReference type="ARBA" id="ARBA00004370"/>
    </source>
</evidence>
<evidence type="ECO:0000256" key="4">
    <source>
        <dbReference type="ARBA" id="ARBA00023136"/>
    </source>
</evidence>
<evidence type="ECO:0000259" key="6">
    <source>
        <dbReference type="PROSITE" id="PS50262"/>
    </source>
</evidence>
<dbReference type="Gene3D" id="1.20.1070.10">
    <property type="entry name" value="Rhodopsin 7-helix transmembrane proteins"/>
    <property type="match status" value="1"/>
</dbReference>
<gene>
    <name evidence="7" type="ORF">PoB_006983800</name>
</gene>
<accession>A0AAV4DGI8</accession>
<proteinExistence type="predicted"/>
<evidence type="ECO:0000313" key="8">
    <source>
        <dbReference type="Proteomes" id="UP000735302"/>
    </source>
</evidence>
<feature type="domain" description="G-protein coupled receptors family 1 profile" evidence="6">
    <location>
        <begin position="38"/>
        <end position="153"/>
    </location>
</feature>
<name>A0AAV4DGI8_9GAST</name>
<dbReference type="AlphaFoldDB" id="A0AAV4DGI8"/>
<organism evidence="7 8">
    <name type="scientific">Plakobranchus ocellatus</name>
    <dbReference type="NCBI Taxonomy" id="259542"/>
    <lineage>
        <taxon>Eukaryota</taxon>
        <taxon>Metazoa</taxon>
        <taxon>Spiralia</taxon>
        <taxon>Lophotrochozoa</taxon>
        <taxon>Mollusca</taxon>
        <taxon>Gastropoda</taxon>
        <taxon>Heterobranchia</taxon>
        <taxon>Euthyneura</taxon>
        <taxon>Panpulmonata</taxon>
        <taxon>Sacoglossa</taxon>
        <taxon>Placobranchoidea</taxon>
        <taxon>Plakobranchidae</taxon>
        <taxon>Plakobranchus</taxon>
    </lineage>
</organism>
<evidence type="ECO:0000256" key="2">
    <source>
        <dbReference type="ARBA" id="ARBA00022692"/>
    </source>
</evidence>
<dbReference type="SUPFAM" id="SSF81321">
    <property type="entry name" value="Family A G protein-coupled receptor-like"/>
    <property type="match status" value="1"/>
</dbReference>
<keyword evidence="7" id="KW-0675">Receptor</keyword>
<dbReference type="GO" id="GO:0016020">
    <property type="term" value="C:membrane"/>
    <property type="evidence" value="ECO:0007669"/>
    <property type="project" value="UniProtKB-SubCell"/>
</dbReference>
<dbReference type="InterPro" id="IPR017452">
    <property type="entry name" value="GPCR_Rhodpsn_7TM"/>
</dbReference>